<dbReference type="Proteomes" id="UP000216215">
    <property type="component" value="Unassembled WGS sequence"/>
</dbReference>
<gene>
    <name evidence="1" type="ORF">CIT25_35025</name>
</gene>
<dbReference type="EMBL" id="NPKI01000051">
    <property type="protein sequence ID" value="PAP97802.1"/>
    <property type="molecule type" value="Genomic_DNA"/>
</dbReference>
<protein>
    <submittedName>
        <fullName evidence="1">Uncharacterized protein</fullName>
    </submittedName>
</protein>
<proteinExistence type="predicted"/>
<evidence type="ECO:0000313" key="2">
    <source>
        <dbReference type="Proteomes" id="UP000216215"/>
    </source>
</evidence>
<keyword evidence="2" id="KW-1185">Reference proteome</keyword>
<sequence>MFYLDGYYYGPFDLKGSEKAMDDLNQCKLNLTKAVSPADSEKLFSYFSETDDPLGASITISPCTGEEVGECISHSLSCEKASRNGPELAVIVGDVDKIVSSLVVGTGGNAKAQLKLANGSSVDLRVNSVLVDPNAMNGGWVATVGLGTIDDFFEALNEKSSEGASLIVAEQDFSLAPQKGDGRKLVAWKDACIALEAQSLPE</sequence>
<organism evidence="1 2">
    <name type="scientific">Mesorhizobium mediterraneum</name>
    <dbReference type="NCBI Taxonomy" id="43617"/>
    <lineage>
        <taxon>Bacteria</taxon>
        <taxon>Pseudomonadati</taxon>
        <taxon>Pseudomonadota</taxon>
        <taxon>Alphaproteobacteria</taxon>
        <taxon>Hyphomicrobiales</taxon>
        <taxon>Phyllobacteriaceae</taxon>
        <taxon>Mesorhizobium</taxon>
    </lineage>
</organism>
<evidence type="ECO:0000313" key="1">
    <source>
        <dbReference type="EMBL" id="PAP97802.1"/>
    </source>
</evidence>
<accession>A0AB36R0A4</accession>
<reference evidence="2" key="1">
    <citation type="submission" date="2017-08" db="EMBL/GenBank/DDBJ databases">
        <title>Mesorhizobium wenxinae sp. nov., a novel rhizobial species isolated from root nodules of chickpea (Cicer arietinum L.).</title>
        <authorList>
            <person name="Zhang J."/>
        </authorList>
    </citation>
    <scope>NUCLEOTIDE SEQUENCE [LARGE SCALE GENOMIC DNA]</scope>
    <source>
        <strain evidence="2">USDA 3392</strain>
    </source>
</reference>
<comment type="caution">
    <text evidence="1">The sequence shown here is derived from an EMBL/GenBank/DDBJ whole genome shotgun (WGS) entry which is preliminary data.</text>
</comment>
<dbReference type="AlphaFoldDB" id="A0AB36R0A4"/>
<name>A0AB36R0A4_9HYPH</name>